<dbReference type="AlphaFoldDB" id="A0A364Y1W6"/>
<dbReference type="InterPro" id="IPR023393">
    <property type="entry name" value="START-like_dom_sf"/>
</dbReference>
<dbReference type="PANTHER" id="PTHR19308:SF14">
    <property type="entry name" value="START DOMAIN-CONTAINING PROTEIN"/>
    <property type="match status" value="1"/>
</dbReference>
<evidence type="ECO:0000259" key="2">
    <source>
        <dbReference type="PROSITE" id="PS50848"/>
    </source>
</evidence>
<comment type="caution">
    <text evidence="3">The sequence shown here is derived from an EMBL/GenBank/DDBJ whole genome shotgun (WGS) entry which is preliminary data.</text>
</comment>
<dbReference type="GO" id="GO:0008289">
    <property type="term" value="F:lipid binding"/>
    <property type="evidence" value="ECO:0007669"/>
    <property type="project" value="InterPro"/>
</dbReference>
<dbReference type="InterPro" id="IPR051213">
    <property type="entry name" value="START_lipid_transfer"/>
</dbReference>
<keyword evidence="1" id="KW-1133">Transmembrane helix</keyword>
<dbReference type="EMBL" id="QMFY01000008">
    <property type="protein sequence ID" value="RAW00087.1"/>
    <property type="molecule type" value="Genomic_DNA"/>
</dbReference>
<proteinExistence type="predicted"/>
<protein>
    <recommendedName>
        <fullName evidence="2">START domain-containing protein</fullName>
    </recommendedName>
</protein>
<gene>
    <name evidence="3" type="ORF">DQQ10_16185</name>
</gene>
<evidence type="ECO:0000313" key="3">
    <source>
        <dbReference type="EMBL" id="RAW00087.1"/>
    </source>
</evidence>
<keyword evidence="4" id="KW-1185">Reference proteome</keyword>
<evidence type="ECO:0000313" key="4">
    <source>
        <dbReference type="Proteomes" id="UP000251889"/>
    </source>
</evidence>
<dbReference type="InterPro" id="IPR002913">
    <property type="entry name" value="START_lipid-bd_dom"/>
</dbReference>
<keyword evidence="1" id="KW-0812">Transmembrane</keyword>
<keyword evidence="1" id="KW-0472">Membrane</keyword>
<dbReference type="PANTHER" id="PTHR19308">
    <property type="entry name" value="PHOSPHATIDYLCHOLINE TRANSFER PROTEIN"/>
    <property type="match status" value="1"/>
</dbReference>
<dbReference type="Proteomes" id="UP000251889">
    <property type="component" value="Unassembled WGS sequence"/>
</dbReference>
<dbReference type="Gene3D" id="3.30.530.20">
    <property type="match status" value="1"/>
</dbReference>
<dbReference type="GO" id="GO:0005737">
    <property type="term" value="C:cytoplasm"/>
    <property type="evidence" value="ECO:0007669"/>
    <property type="project" value="UniProtKB-ARBA"/>
</dbReference>
<dbReference type="PROSITE" id="PS50848">
    <property type="entry name" value="START"/>
    <property type="match status" value="1"/>
</dbReference>
<name>A0A364Y1W6_9BACT</name>
<accession>A0A364Y1W6</accession>
<dbReference type="Pfam" id="PF01852">
    <property type="entry name" value="START"/>
    <property type="match status" value="1"/>
</dbReference>
<dbReference type="SUPFAM" id="SSF55961">
    <property type="entry name" value="Bet v1-like"/>
    <property type="match status" value="1"/>
</dbReference>
<dbReference type="OrthoDB" id="5734556at2"/>
<reference evidence="3 4" key="1">
    <citation type="submission" date="2018-06" db="EMBL/GenBank/DDBJ databases">
        <title>Chryseolinea flavus sp. nov., a member of the phylum Bacteroidetes isolated from soil.</title>
        <authorList>
            <person name="Li Y."/>
            <person name="Wang J."/>
        </authorList>
    </citation>
    <scope>NUCLEOTIDE SEQUENCE [LARGE SCALE GENOMIC DNA]</scope>
    <source>
        <strain evidence="3 4">SDU1-6</strain>
    </source>
</reference>
<feature type="domain" description="START" evidence="2">
    <location>
        <begin position="96"/>
        <end position="231"/>
    </location>
</feature>
<evidence type="ECO:0000256" key="1">
    <source>
        <dbReference type="SAM" id="Phobius"/>
    </source>
</evidence>
<sequence length="236" mass="26545">MISSWCCRTKSNQGLIHFFNFGYPGRCTSNGVSVVAMKFYFFVLVGYLNVVTVVAQDCELKKVKDGISVYTCKAKDSKLKSIRAELKLSGKTLTDLTTLLDDIDSYKYWQYKMIASQVLKRISGEEVIYRTVVEAPWPASNRELIVHKKLTHDEPAKTLLIEVKTIDYAYPVDDDLVRVPYQLAVWHVTEVADGLNIVYTLSVDPGGSIPAWIINLGVAEGPFHSFGKLKEKLGIR</sequence>
<organism evidence="3 4">
    <name type="scientific">Pseudochryseolinea flava</name>
    <dbReference type="NCBI Taxonomy" id="2059302"/>
    <lineage>
        <taxon>Bacteria</taxon>
        <taxon>Pseudomonadati</taxon>
        <taxon>Bacteroidota</taxon>
        <taxon>Cytophagia</taxon>
        <taxon>Cytophagales</taxon>
        <taxon>Fulvivirgaceae</taxon>
        <taxon>Pseudochryseolinea</taxon>
    </lineage>
</organism>
<feature type="transmembrane region" description="Helical" evidence="1">
    <location>
        <begin position="39"/>
        <end position="55"/>
    </location>
</feature>